<organism evidence="1 2">
    <name type="scientific">Chara braunii</name>
    <name type="common">Braun's stonewort</name>
    <dbReference type="NCBI Taxonomy" id="69332"/>
    <lineage>
        <taxon>Eukaryota</taxon>
        <taxon>Viridiplantae</taxon>
        <taxon>Streptophyta</taxon>
        <taxon>Charophyceae</taxon>
        <taxon>Charales</taxon>
        <taxon>Characeae</taxon>
        <taxon>Chara</taxon>
    </lineage>
</organism>
<dbReference type="Proteomes" id="UP000265515">
    <property type="component" value="Unassembled WGS sequence"/>
</dbReference>
<proteinExistence type="predicted"/>
<reference evidence="1 2" key="1">
    <citation type="journal article" date="2018" name="Cell">
        <title>The Chara Genome: Secondary Complexity and Implications for Plant Terrestrialization.</title>
        <authorList>
            <person name="Nishiyama T."/>
            <person name="Sakayama H."/>
            <person name="Vries J.D."/>
            <person name="Buschmann H."/>
            <person name="Saint-Marcoux D."/>
            <person name="Ullrich K.K."/>
            <person name="Haas F.B."/>
            <person name="Vanderstraeten L."/>
            <person name="Becker D."/>
            <person name="Lang D."/>
            <person name="Vosolsobe S."/>
            <person name="Rombauts S."/>
            <person name="Wilhelmsson P.K.I."/>
            <person name="Janitza P."/>
            <person name="Kern R."/>
            <person name="Heyl A."/>
            <person name="Rumpler F."/>
            <person name="Villalobos L.I.A.C."/>
            <person name="Clay J.M."/>
            <person name="Skokan R."/>
            <person name="Toyoda A."/>
            <person name="Suzuki Y."/>
            <person name="Kagoshima H."/>
            <person name="Schijlen E."/>
            <person name="Tajeshwar N."/>
            <person name="Catarino B."/>
            <person name="Hetherington A.J."/>
            <person name="Saltykova A."/>
            <person name="Bonnot C."/>
            <person name="Breuninger H."/>
            <person name="Symeonidi A."/>
            <person name="Radhakrishnan G.V."/>
            <person name="Van Nieuwerburgh F."/>
            <person name="Deforce D."/>
            <person name="Chang C."/>
            <person name="Karol K.G."/>
            <person name="Hedrich R."/>
            <person name="Ulvskov P."/>
            <person name="Glockner G."/>
            <person name="Delwiche C.F."/>
            <person name="Petrasek J."/>
            <person name="Van de Peer Y."/>
            <person name="Friml J."/>
            <person name="Beilby M."/>
            <person name="Dolan L."/>
            <person name="Kohara Y."/>
            <person name="Sugano S."/>
            <person name="Fujiyama A."/>
            <person name="Delaux P.-M."/>
            <person name="Quint M."/>
            <person name="TheiBen G."/>
            <person name="Hagemann M."/>
            <person name="Harholt J."/>
            <person name="Dunand C."/>
            <person name="Zachgo S."/>
            <person name="Langdale J."/>
            <person name="Maumus F."/>
            <person name="Straeten D.V.D."/>
            <person name="Gould S.B."/>
            <person name="Rensing S.A."/>
        </authorList>
    </citation>
    <scope>NUCLEOTIDE SEQUENCE [LARGE SCALE GENOMIC DNA]</scope>
    <source>
        <strain evidence="1 2">S276</strain>
    </source>
</reference>
<sequence>MEGCDGDGRAVLLRTEKTAVAAAAVAVVRRFQVKRAPKRMKATLSRRWQRLLLQRVLDASDCITTSEAVVQLCAAIGCGVLPRATPRWWMRRRPGGTWEDLRACDDATDDYFREKLRMSRRVFMEIIEACAAYLQQQVTFYREPPQPEQIVAYVLYRWATGESYDNNTSSFGMGRAFGVRVVRDVTSAMLRVYGGKISWPTGVRKHAVLRAFLNKGFPNCHGAVDCTHIYEDKPVNTPS</sequence>
<protein>
    <recommendedName>
        <fullName evidence="3">DDE Tnp4 domain-containing protein</fullName>
    </recommendedName>
</protein>
<name>A0A388LT13_CHABU</name>
<evidence type="ECO:0000313" key="2">
    <source>
        <dbReference type="Proteomes" id="UP000265515"/>
    </source>
</evidence>
<keyword evidence="2" id="KW-1185">Reference proteome</keyword>
<dbReference type="OrthoDB" id="124998at2759"/>
<evidence type="ECO:0000313" key="1">
    <source>
        <dbReference type="EMBL" id="GBG85468.1"/>
    </source>
</evidence>
<evidence type="ECO:0008006" key="3">
    <source>
        <dbReference type="Google" id="ProtNLM"/>
    </source>
</evidence>
<dbReference type="EMBL" id="BFEA01000519">
    <property type="protein sequence ID" value="GBG85468.1"/>
    <property type="molecule type" value="Genomic_DNA"/>
</dbReference>
<dbReference type="Gramene" id="GBG85468">
    <property type="protein sequence ID" value="GBG85468"/>
    <property type="gene ID" value="CBR_g40110"/>
</dbReference>
<comment type="caution">
    <text evidence="1">The sequence shown here is derived from an EMBL/GenBank/DDBJ whole genome shotgun (WGS) entry which is preliminary data.</text>
</comment>
<accession>A0A388LT13</accession>
<dbReference type="STRING" id="69332.A0A388LT13"/>
<gene>
    <name evidence="1" type="ORF">CBR_g40110</name>
</gene>
<dbReference type="AlphaFoldDB" id="A0A388LT13"/>